<dbReference type="Proteomes" id="UP000181942">
    <property type="component" value="Unassembled WGS sequence"/>
</dbReference>
<keyword evidence="2" id="KW-1133">Transmembrane helix</keyword>
<feature type="transmembrane region" description="Helical" evidence="2">
    <location>
        <begin position="43"/>
        <end position="62"/>
    </location>
</feature>
<keyword evidence="2" id="KW-0472">Membrane</keyword>
<dbReference type="EMBL" id="FONR01000011">
    <property type="protein sequence ID" value="SFF73871.1"/>
    <property type="molecule type" value="Genomic_DNA"/>
</dbReference>
<feature type="transmembrane region" description="Helical" evidence="2">
    <location>
        <begin position="68"/>
        <end position="88"/>
    </location>
</feature>
<dbReference type="AlphaFoldDB" id="A0A1I2L9I6"/>
<proteinExistence type="predicted"/>
<name>A0A1I2L9I6_9ACTN</name>
<gene>
    <name evidence="3" type="ORF">SAMN02787118_111204</name>
</gene>
<feature type="region of interest" description="Disordered" evidence="1">
    <location>
        <begin position="193"/>
        <end position="214"/>
    </location>
</feature>
<accession>A0A1I2L9I6</accession>
<keyword evidence="2" id="KW-0812">Transmembrane</keyword>
<evidence type="ECO:0000256" key="1">
    <source>
        <dbReference type="SAM" id="MobiDB-lite"/>
    </source>
</evidence>
<evidence type="ECO:0000256" key="2">
    <source>
        <dbReference type="SAM" id="Phobius"/>
    </source>
</evidence>
<sequence>MLPSRYGAATTPWRLLLSLFLWFFLLFRFFFLFFLLRFCLWFFFLWFFLLFRFFFLLFLLFFEFPLRLFLFLVLLRLLLALFLLALLLTDAQRALMERVGEAGEAPVGGGGQGFASGIQQLAAHLLVQLGDSRNVSELLQAGRQQLLRIEPKSATCEISCQPEGETGFLRTSEHIASCDRGGEADLGRVVHEPVPFGKGGEHTRITGQHPLLNQ</sequence>
<feature type="transmembrane region" description="Helical" evidence="2">
    <location>
        <begin position="15"/>
        <end position="36"/>
    </location>
</feature>
<evidence type="ECO:0000313" key="3">
    <source>
        <dbReference type="EMBL" id="SFF73871.1"/>
    </source>
</evidence>
<evidence type="ECO:0000313" key="4">
    <source>
        <dbReference type="Proteomes" id="UP000181942"/>
    </source>
</evidence>
<protein>
    <submittedName>
        <fullName evidence="3">Uncharacterized protein</fullName>
    </submittedName>
</protein>
<reference evidence="3 4" key="1">
    <citation type="submission" date="2016-10" db="EMBL/GenBank/DDBJ databases">
        <authorList>
            <person name="de Groot N.N."/>
        </authorList>
    </citation>
    <scope>NUCLEOTIDE SEQUENCE [LARGE SCALE GENOMIC DNA]</scope>
    <source>
        <strain evidence="3 4">OK461</strain>
    </source>
</reference>
<organism evidence="3 4">
    <name type="scientific">Streptomyces mirabilis</name>
    <dbReference type="NCBI Taxonomy" id="68239"/>
    <lineage>
        <taxon>Bacteria</taxon>
        <taxon>Bacillati</taxon>
        <taxon>Actinomycetota</taxon>
        <taxon>Actinomycetes</taxon>
        <taxon>Kitasatosporales</taxon>
        <taxon>Streptomycetaceae</taxon>
        <taxon>Streptomyces</taxon>
    </lineage>
</organism>